<reference evidence="2" key="1">
    <citation type="submission" date="2019-12" db="EMBL/GenBank/DDBJ databases">
        <title>Genome sequencing and annotation of Brassica cretica.</title>
        <authorList>
            <person name="Studholme D.J."/>
            <person name="Sarris P.F."/>
        </authorList>
    </citation>
    <scope>NUCLEOTIDE SEQUENCE</scope>
    <source>
        <strain evidence="2">PFS-001/15</strain>
        <tissue evidence="2">Leaf</tissue>
    </source>
</reference>
<comment type="caution">
    <text evidence="2">The sequence shown here is derived from an EMBL/GenBank/DDBJ whole genome shotgun (WGS) entry which is preliminary data.</text>
</comment>
<evidence type="ECO:0000313" key="3">
    <source>
        <dbReference type="Proteomes" id="UP000712281"/>
    </source>
</evidence>
<evidence type="ECO:0000259" key="1">
    <source>
        <dbReference type="Pfam" id="PF03732"/>
    </source>
</evidence>
<feature type="domain" description="Retrotransposon gag" evidence="1">
    <location>
        <begin position="55"/>
        <end position="98"/>
    </location>
</feature>
<dbReference type="Proteomes" id="UP000712281">
    <property type="component" value="Unassembled WGS sequence"/>
</dbReference>
<evidence type="ECO:0000313" key="2">
    <source>
        <dbReference type="EMBL" id="KAF2559067.1"/>
    </source>
</evidence>
<dbReference type="Pfam" id="PF03732">
    <property type="entry name" value="Retrotrans_gag"/>
    <property type="match status" value="1"/>
</dbReference>
<accession>A0A8S9HQ31</accession>
<proteinExistence type="predicted"/>
<protein>
    <recommendedName>
        <fullName evidence="1">Retrotransposon gag domain-containing protein</fullName>
    </recommendedName>
</protein>
<dbReference type="EMBL" id="QGKW02001940">
    <property type="protein sequence ID" value="KAF2559067.1"/>
    <property type="molecule type" value="Genomic_DNA"/>
</dbReference>
<dbReference type="InterPro" id="IPR005162">
    <property type="entry name" value="Retrotrans_gag_dom"/>
</dbReference>
<dbReference type="AlphaFoldDB" id="A0A8S9HQ31"/>
<organism evidence="2 3">
    <name type="scientific">Brassica cretica</name>
    <name type="common">Mustard</name>
    <dbReference type="NCBI Taxonomy" id="69181"/>
    <lineage>
        <taxon>Eukaryota</taxon>
        <taxon>Viridiplantae</taxon>
        <taxon>Streptophyta</taxon>
        <taxon>Embryophyta</taxon>
        <taxon>Tracheophyta</taxon>
        <taxon>Spermatophyta</taxon>
        <taxon>Magnoliopsida</taxon>
        <taxon>eudicotyledons</taxon>
        <taxon>Gunneridae</taxon>
        <taxon>Pentapetalae</taxon>
        <taxon>rosids</taxon>
        <taxon>malvids</taxon>
        <taxon>Brassicales</taxon>
        <taxon>Brassicaceae</taxon>
        <taxon>Brassiceae</taxon>
        <taxon>Brassica</taxon>
    </lineage>
</organism>
<gene>
    <name evidence="2" type="ORF">F2Q68_00016465</name>
</gene>
<sequence>MLRDEEGHPRNSAGQLINTQGVVIPDVIVVAEMNDFDLSREYEQNEVSEYHMLCKIFAYSLSGDAFRWFSQLQPGSLTSWDDIDRAFLYKFLDDAEATREKEKNDKWGRFLASLDDEYMIPIQLLDDIVGTGIHTVEIC</sequence>
<name>A0A8S9HQ31_BRACR</name>